<keyword evidence="2" id="KW-1185">Reference proteome</keyword>
<dbReference type="EMBL" id="KB446540">
    <property type="protein sequence ID" value="EME43612.1"/>
    <property type="molecule type" value="Genomic_DNA"/>
</dbReference>
<reference evidence="1 2" key="2">
    <citation type="journal article" date="2012" name="PLoS Pathog.">
        <title>Diverse lifestyles and strategies of plant pathogenesis encoded in the genomes of eighteen Dothideomycetes fungi.</title>
        <authorList>
            <person name="Ohm R.A."/>
            <person name="Feau N."/>
            <person name="Henrissat B."/>
            <person name="Schoch C.L."/>
            <person name="Horwitz B.A."/>
            <person name="Barry K.W."/>
            <person name="Condon B.J."/>
            <person name="Copeland A.C."/>
            <person name="Dhillon B."/>
            <person name="Glaser F."/>
            <person name="Hesse C.N."/>
            <person name="Kosti I."/>
            <person name="LaButti K."/>
            <person name="Lindquist E.A."/>
            <person name="Lucas S."/>
            <person name="Salamov A.A."/>
            <person name="Bradshaw R.E."/>
            <person name="Ciuffetti L."/>
            <person name="Hamelin R.C."/>
            <person name="Kema G.H.J."/>
            <person name="Lawrence C."/>
            <person name="Scott J.A."/>
            <person name="Spatafora J.W."/>
            <person name="Turgeon B.G."/>
            <person name="de Wit P.J.G.M."/>
            <person name="Zhong S."/>
            <person name="Goodwin S.B."/>
            <person name="Grigoriev I.V."/>
        </authorList>
    </citation>
    <scope>NUCLEOTIDE SEQUENCE [LARGE SCALE GENOMIC DNA]</scope>
    <source>
        <strain evidence="2">NZE10 / CBS 128990</strain>
    </source>
</reference>
<proteinExistence type="predicted"/>
<dbReference type="Proteomes" id="UP000016933">
    <property type="component" value="Unassembled WGS sequence"/>
</dbReference>
<dbReference type="AlphaFoldDB" id="M2XMD0"/>
<sequence length="140" mass="15826">MVIDDHRRQKPPLATKIFAIPELLEAILPKLNDPMIRGEDWTTSVADLFTCLRVNKTFNLAITGSISLKPVMLLEFDHVREPQTDGQLLNELRPRLPVQARFRALGLPERTFETPPSYFCSAAVSKGSSPDKSLSVRRNR</sequence>
<dbReference type="HOGENOM" id="CLU_1835132_0_0_1"/>
<evidence type="ECO:0000313" key="2">
    <source>
        <dbReference type="Proteomes" id="UP000016933"/>
    </source>
</evidence>
<name>M2XMD0_DOTSN</name>
<protein>
    <submittedName>
        <fullName evidence="1">Uncharacterized protein</fullName>
    </submittedName>
</protein>
<accession>M2XMD0</accession>
<gene>
    <name evidence="1" type="ORF">DOTSEDRAFT_25535</name>
</gene>
<evidence type="ECO:0000313" key="1">
    <source>
        <dbReference type="EMBL" id="EME43612.1"/>
    </source>
</evidence>
<reference evidence="2" key="1">
    <citation type="journal article" date="2012" name="PLoS Genet.">
        <title>The genomes of the fungal plant pathogens Cladosporium fulvum and Dothistroma septosporum reveal adaptation to different hosts and lifestyles but also signatures of common ancestry.</title>
        <authorList>
            <person name="de Wit P.J.G.M."/>
            <person name="van der Burgt A."/>
            <person name="Oekmen B."/>
            <person name="Stergiopoulos I."/>
            <person name="Abd-Elsalam K.A."/>
            <person name="Aerts A.L."/>
            <person name="Bahkali A.H."/>
            <person name="Beenen H.G."/>
            <person name="Chettri P."/>
            <person name="Cox M.P."/>
            <person name="Datema E."/>
            <person name="de Vries R.P."/>
            <person name="Dhillon B."/>
            <person name="Ganley A.R."/>
            <person name="Griffiths S.A."/>
            <person name="Guo Y."/>
            <person name="Hamelin R.C."/>
            <person name="Henrissat B."/>
            <person name="Kabir M.S."/>
            <person name="Jashni M.K."/>
            <person name="Kema G."/>
            <person name="Klaubauf S."/>
            <person name="Lapidus A."/>
            <person name="Levasseur A."/>
            <person name="Lindquist E."/>
            <person name="Mehrabi R."/>
            <person name="Ohm R.A."/>
            <person name="Owen T.J."/>
            <person name="Salamov A."/>
            <person name="Schwelm A."/>
            <person name="Schijlen E."/>
            <person name="Sun H."/>
            <person name="van den Burg H.A."/>
            <person name="van Ham R.C.H.J."/>
            <person name="Zhang S."/>
            <person name="Goodwin S.B."/>
            <person name="Grigoriev I.V."/>
            <person name="Collemare J."/>
            <person name="Bradshaw R.E."/>
        </authorList>
    </citation>
    <scope>NUCLEOTIDE SEQUENCE [LARGE SCALE GENOMIC DNA]</scope>
    <source>
        <strain evidence="2">NZE10 / CBS 128990</strain>
    </source>
</reference>
<organism evidence="1 2">
    <name type="scientific">Dothistroma septosporum (strain NZE10 / CBS 128990)</name>
    <name type="common">Red band needle blight fungus</name>
    <name type="synonym">Mycosphaerella pini</name>
    <dbReference type="NCBI Taxonomy" id="675120"/>
    <lineage>
        <taxon>Eukaryota</taxon>
        <taxon>Fungi</taxon>
        <taxon>Dikarya</taxon>
        <taxon>Ascomycota</taxon>
        <taxon>Pezizomycotina</taxon>
        <taxon>Dothideomycetes</taxon>
        <taxon>Dothideomycetidae</taxon>
        <taxon>Mycosphaerellales</taxon>
        <taxon>Mycosphaerellaceae</taxon>
        <taxon>Dothistroma</taxon>
    </lineage>
</organism>